<dbReference type="EMBL" id="WPNZ01000021">
    <property type="protein sequence ID" value="MVO89152.1"/>
    <property type="molecule type" value="Genomic_DNA"/>
</dbReference>
<dbReference type="Gene3D" id="3.90.1150.30">
    <property type="match status" value="1"/>
</dbReference>
<sequence>MDDAPLDDEVPPDALTRLRAVCLSFPDAYEEPAWTGIRWRIRTRTFAHVYRTDLTRSPSPGARAMTTEAGLSTTLTFRSHGEEFEALTSAGAPFFRMSWGANVVGMRLDDTTEWDEVRELLTESYCVQAPKRLAARMNAEIAHAETAHAETAHAETAHAEIAHAETANAEIRTAPTEA</sequence>
<dbReference type="GO" id="GO:0003677">
    <property type="term" value="F:DNA binding"/>
    <property type="evidence" value="ECO:0007669"/>
    <property type="project" value="UniProtKB-KW"/>
</dbReference>
<dbReference type="SUPFAM" id="SSF142906">
    <property type="entry name" value="YjbR-like"/>
    <property type="match status" value="1"/>
</dbReference>
<dbReference type="Pfam" id="PF04237">
    <property type="entry name" value="YjbR"/>
    <property type="match status" value="1"/>
</dbReference>
<keyword evidence="1" id="KW-0238">DNA-binding</keyword>
<protein>
    <submittedName>
        <fullName evidence="1">MmcQ/YjbR family DNA-binding protein</fullName>
    </submittedName>
</protein>
<dbReference type="AlphaFoldDB" id="A0A6L6X5T9"/>
<accession>A0A6L6X5T9</accession>
<keyword evidence="2" id="KW-1185">Reference proteome</keyword>
<name>A0A6L6X5T9_9ACTN</name>
<reference evidence="1 2" key="1">
    <citation type="submission" date="2019-11" db="EMBL/GenBank/DDBJ databases">
        <title>Streptomyces typhae sp. nov., a novel endophytic actinomycete isolated from the root of cattail pollen (Typha angustifolia L.).</title>
        <authorList>
            <person name="Peng C."/>
        </authorList>
    </citation>
    <scope>NUCLEOTIDE SEQUENCE [LARGE SCALE GENOMIC DNA]</scope>
    <source>
        <strain evidence="2">p1417</strain>
    </source>
</reference>
<dbReference type="InterPro" id="IPR038056">
    <property type="entry name" value="YjbR-like_sf"/>
</dbReference>
<evidence type="ECO:0000313" key="1">
    <source>
        <dbReference type="EMBL" id="MVO89152.1"/>
    </source>
</evidence>
<dbReference type="InterPro" id="IPR058532">
    <property type="entry name" value="YjbR/MT2646/Rv2570-like"/>
</dbReference>
<evidence type="ECO:0000313" key="2">
    <source>
        <dbReference type="Proteomes" id="UP000483802"/>
    </source>
</evidence>
<gene>
    <name evidence="1" type="ORF">GPA10_31455</name>
</gene>
<comment type="caution">
    <text evidence="1">The sequence shown here is derived from an EMBL/GenBank/DDBJ whole genome shotgun (WGS) entry which is preliminary data.</text>
</comment>
<proteinExistence type="predicted"/>
<organism evidence="1 2">
    <name type="scientific">Streptomyces typhae</name>
    <dbReference type="NCBI Taxonomy" id="2681492"/>
    <lineage>
        <taxon>Bacteria</taxon>
        <taxon>Bacillati</taxon>
        <taxon>Actinomycetota</taxon>
        <taxon>Actinomycetes</taxon>
        <taxon>Kitasatosporales</taxon>
        <taxon>Streptomycetaceae</taxon>
        <taxon>Streptomyces</taxon>
    </lineage>
</organism>
<dbReference type="Proteomes" id="UP000483802">
    <property type="component" value="Unassembled WGS sequence"/>
</dbReference>